<gene>
    <name evidence="1" type="ORF">E1B28_012034</name>
</gene>
<sequence>MTMHDGIGVEDTNLQSSIHLLRRRNRKLNVQCSTVGWADACLQDHWPRYPIQGPALSALAVCSVKALGENDANGRLALVPIESCLYMLHG</sequence>
<accession>A0A9P7UNI4</accession>
<dbReference type="EMBL" id="CM032188">
    <property type="protein sequence ID" value="KAG7087995.1"/>
    <property type="molecule type" value="Genomic_DNA"/>
</dbReference>
<dbReference type="AlphaFoldDB" id="A0A9P7UNI4"/>
<evidence type="ECO:0000313" key="1">
    <source>
        <dbReference type="EMBL" id="KAG7087995.1"/>
    </source>
</evidence>
<proteinExistence type="predicted"/>
<evidence type="ECO:0000313" key="2">
    <source>
        <dbReference type="Proteomes" id="UP001049176"/>
    </source>
</evidence>
<dbReference type="GeneID" id="66081109"/>
<dbReference type="Proteomes" id="UP001049176">
    <property type="component" value="Chromosome 8"/>
</dbReference>
<organism evidence="1 2">
    <name type="scientific">Marasmius oreades</name>
    <name type="common">fairy-ring Marasmius</name>
    <dbReference type="NCBI Taxonomy" id="181124"/>
    <lineage>
        <taxon>Eukaryota</taxon>
        <taxon>Fungi</taxon>
        <taxon>Dikarya</taxon>
        <taxon>Basidiomycota</taxon>
        <taxon>Agaricomycotina</taxon>
        <taxon>Agaricomycetes</taxon>
        <taxon>Agaricomycetidae</taxon>
        <taxon>Agaricales</taxon>
        <taxon>Marasmiineae</taxon>
        <taxon>Marasmiaceae</taxon>
        <taxon>Marasmius</taxon>
    </lineage>
</organism>
<protein>
    <submittedName>
        <fullName evidence="1">Uncharacterized protein</fullName>
    </submittedName>
</protein>
<name>A0A9P7UNI4_9AGAR</name>
<comment type="caution">
    <text evidence="1">The sequence shown here is derived from an EMBL/GenBank/DDBJ whole genome shotgun (WGS) entry which is preliminary data.</text>
</comment>
<dbReference type="KEGG" id="more:E1B28_012034"/>
<dbReference type="RefSeq" id="XP_043004466.1">
    <property type="nucleotide sequence ID" value="XM_043157100.1"/>
</dbReference>
<reference evidence="1" key="1">
    <citation type="journal article" date="2021" name="Genome Biol. Evol.">
        <title>The assembled and annotated genome of the fairy-ring fungus Marasmius oreades.</title>
        <authorList>
            <person name="Hiltunen M."/>
            <person name="Ament-Velasquez S.L."/>
            <person name="Johannesson H."/>
        </authorList>
    </citation>
    <scope>NUCLEOTIDE SEQUENCE</scope>
    <source>
        <strain evidence="1">03SP1</strain>
    </source>
</reference>
<keyword evidence="2" id="KW-1185">Reference proteome</keyword>